<keyword evidence="2" id="KW-0677">Repeat</keyword>
<reference evidence="3 4" key="1">
    <citation type="submission" date="2021-06" db="EMBL/GenBank/DDBJ databases">
        <title>Genome-based taxonomic framework of Microbacterium strains isolated from marine environment, the description of four new species and reclassification of four preexisting species.</title>
        <authorList>
            <person name="Lee S.D."/>
            <person name="Kim S.-M."/>
            <person name="Byeon Y.-S."/>
            <person name="Yang H.L."/>
            <person name="Kim I.S."/>
        </authorList>
    </citation>
    <scope>NUCLEOTIDE SEQUENCE [LARGE SCALE GENOMIC DNA]</scope>
    <source>
        <strain evidence="3 4">KACC 20514</strain>
    </source>
</reference>
<dbReference type="PANTHER" id="PTHR23416:SF78">
    <property type="entry name" value="LIPOPOLYSACCHARIDE BIOSYNTHESIS O-ACETYL TRANSFERASE WBBJ-RELATED"/>
    <property type="match status" value="1"/>
</dbReference>
<dbReference type="InterPro" id="IPR001451">
    <property type="entry name" value="Hexapep"/>
</dbReference>
<dbReference type="Proteomes" id="UP001183582">
    <property type="component" value="Unassembled WGS sequence"/>
</dbReference>
<dbReference type="GO" id="GO:0016746">
    <property type="term" value="F:acyltransferase activity"/>
    <property type="evidence" value="ECO:0007669"/>
    <property type="project" value="UniProtKB-KW"/>
</dbReference>
<accession>A0AAJ2HB19</accession>
<evidence type="ECO:0000313" key="4">
    <source>
        <dbReference type="Proteomes" id="UP001183582"/>
    </source>
</evidence>
<sequence>MSTLDLLLRAQRLRDLVFTRLAAPGFAAFGSRSRILLPFRVGGARHISVGAGTLIGAGSWLLVPEQRSPGPNIILGDRVRMNTTSISAVSRVEIESGVGIARGCYISDHSHGFAQSDVPVRDQPLDRVAPVLIKSGAWLGQNVVVLPGVTIGRGSVIGANSVVRSDIPDRVVAAGTPARVIRELP</sequence>
<gene>
    <name evidence="3" type="ORF">KZC50_01090</name>
</gene>
<dbReference type="PROSITE" id="PS00101">
    <property type="entry name" value="HEXAPEP_TRANSFERASES"/>
    <property type="match status" value="1"/>
</dbReference>
<name>A0AAJ2HB19_9MICO</name>
<evidence type="ECO:0000256" key="2">
    <source>
        <dbReference type="ARBA" id="ARBA00022737"/>
    </source>
</evidence>
<dbReference type="RefSeq" id="WP_310890291.1">
    <property type="nucleotide sequence ID" value="NZ_BAAAGR010000001.1"/>
</dbReference>
<dbReference type="EMBL" id="JAHWXH010000001">
    <property type="protein sequence ID" value="MDS0244202.1"/>
    <property type="molecule type" value="Genomic_DNA"/>
</dbReference>
<dbReference type="CDD" id="cd04647">
    <property type="entry name" value="LbH_MAT_like"/>
    <property type="match status" value="1"/>
</dbReference>
<protein>
    <submittedName>
        <fullName evidence="3">Acyltransferase</fullName>
    </submittedName>
</protein>
<dbReference type="GeneID" id="301456778"/>
<keyword evidence="1" id="KW-0808">Transferase</keyword>
<proteinExistence type="predicted"/>
<dbReference type="Pfam" id="PF00132">
    <property type="entry name" value="Hexapep"/>
    <property type="match status" value="1"/>
</dbReference>
<keyword evidence="3" id="KW-0012">Acyltransferase</keyword>
<dbReference type="PANTHER" id="PTHR23416">
    <property type="entry name" value="SIALIC ACID SYNTHASE-RELATED"/>
    <property type="match status" value="1"/>
</dbReference>
<comment type="caution">
    <text evidence="3">The sequence shown here is derived from an EMBL/GenBank/DDBJ whole genome shotgun (WGS) entry which is preliminary data.</text>
</comment>
<dbReference type="Gene3D" id="2.160.10.10">
    <property type="entry name" value="Hexapeptide repeat proteins"/>
    <property type="match status" value="1"/>
</dbReference>
<dbReference type="InterPro" id="IPR018357">
    <property type="entry name" value="Hexapep_transf_CS"/>
</dbReference>
<organism evidence="3 4">
    <name type="scientific">Microbacterium aurantiacum</name>
    <dbReference type="NCBI Taxonomy" id="162393"/>
    <lineage>
        <taxon>Bacteria</taxon>
        <taxon>Bacillati</taxon>
        <taxon>Actinomycetota</taxon>
        <taxon>Actinomycetes</taxon>
        <taxon>Micrococcales</taxon>
        <taxon>Microbacteriaceae</taxon>
        <taxon>Microbacterium</taxon>
    </lineage>
</organism>
<dbReference type="SUPFAM" id="SSF51161">
    <property type="entry name" value="Trimeric LpxA-like enzymes"/>
    <property type="match status" value="1"/>
</dbReference>
<dbReference type="InterPro" id="IPR051159">
    <property type="entry name" value="Hexapeptide_acetyltransf"/>
</dbReference>
<dbReference type="InterPro" id="IPR011004">
    <property type="entry name" value="Trimer_LpxA-like_sf"/>
</dbReference>
<evidence type="ECO:0000313" key="3">
    <source>
        <dbReference type="EMBL" id="MDS0244202.1"/>
    </source>
</evidence>
<dbReference type="AlphaFoldDB" id="A0AAJ2HB19"/>
<evidence type="ECO:0000256" key="1">
    <source>
        <dbReference type="ARBA" id="ARBA00022679"/>
    </source>
</evidence>